<keyword evidence="1" id="KW-0812">Transmembrane</keyword>
<dbReference type="EMBL" id="FXTA01000002">
    <property type="protein sequence ID" value="SMO51619.1"/>
    <property type="molecule type" value="Genomic_DNA"/>
</dbReference>
<sequence>MKKPTILKNVKLAIACCARLVTQAKSQLEDLKHYCLDESSNTIKQRLNTKNLSRYAMFVLFLLLSFTSVNAQIGKAFTPRLTGGNIKVKGDVILIGNTVINKVNTAPTYNRNGAPQTGVLFTGTVTNLATLTAEANTPFNSPGDNNDYNVEYINVDPATGVFSSSQSELKINNSCKKIVFAGLYWSAIYPYERSTDTGKKYDGSLRPLDTWKTIKFKVPGGTYQNVTADEVIFDGYNYTNVQNSFKDSPYVCFKNVTTTLQGLANADGVYTVGNVRAALGKRDGGGAGGWSLVVIYESPTMPSKFISVFDGYVGVNPDAGGIKTVDYTVSGFQTLPSPFPVNAKIGVGALEGDNLKTGDDLQFKANKSSAFTVIYDAVNPIGNFFNATISDNGSHYLSRTPNSTNTMGFDIDHVIIPNPPSSSGAINSVVPNDETGATLRLTTSSDGYGAFLSTFAVEIIEPKILLTKQVFDANGADASSKDVTLGEQLNYVLGFENQGNDDAKEFVIKDVLPKNINFSFPGDITSLPTGMTVANNVTYNAATRTLLFKIPDALVKKNLIPGPPFVRSEIRFSVKVVPTCNELSDACDPIIQNSGYATYKGSINPTQITDDPSLSSYTACNLGTPQSTNFLVGVKDCKFTQNVVLCSANQVIKASDGYASYTWTGPGNFSATGQSVTVTQPGVYKVTGIANKPCTDYTEEITVVPFGGIATNPVIPYASQVVQCTSNGKMLPNIFLCGANSYKDIPTGINDSSVIIWEKLNESSCTATTSQNCANEGTSCTWTKVGEGPDYRADQSGQFRLTLNYTGGCFNRFYFNVYKNVFNPTETHKDIMCGKAGSITVGGGSAQYEYAIAEQIPNTAPVPGAYQSSPTFPITGTTWGAGVTQKTYIIFIRQVGVTTNPCIFNIGDIVIRKRAFSMTATASQPLCNGDLGQVLIVANDADPQYTFNIYRKSPKTLVNTSGKISNNQYLYDQLTTGRTYTVEVITDDGCTATQDITINTVAKLTVTPAMSPALTACQDGGIKLTIGGGTSPYYYSLNGGDYVLYTGATIPVTFATLPAGGVYNIAVSDANGCKATNSITFTASPKPEYTISKTDIICYTDKGEIKVNVTAQNGYTMQYSINNGATWSNNGTFSNLSGGTYNVVVKYTLSGTTCTDPAQVITINSPASELTASGGVAELAGCRLGGTGGRLRFTNVSGGTAPYKYSFDGGISFGDLPYADVTDGTYVLVVKDANGCTYKLPYNVILDPKPADPDVQLSPVVYDCTGKGQTTATVINSSSNVYSYEYSLDGIPNTPVTNNVFTNIPSGSHYVTIKYKLEDASTYSNLLKEDFGRGAPTTSPGIAAAYCFNNQDVNIHTCPNPTRSVEDNQYSVASFFWRNDTAWYPFKDHTSNGTVADGRYLLVNIGSAAGDYGILYSKPIADVIPNQPVKVDLAVANLLNAGVDGAAPIVRFELVDPSGNVVARVDTGKIAEAKNDPNRTKWIEIPTISLNPGNNTNLTFVIRSGSLEYNGNDLLIDDISVYQLPQTCLQEKVVRFDVGTDKAFTVLEPTIQDAACNGGNTGSITITAQNFNTRFYYSINGGALQNSTTSPVTINGLTAGNYSVVVQSDLAGTCSKSFSKTVGAPSAVTVTASVTTPLTCVPNSAAITAVAGGGTSPYKYELRAADGVTVITAFQDSAIFTGLGRGTYTVAAKDLRGCSSAVSTAVIINDAPAVTASLASTSDLCFDADKATIVVTASGTGTLSYSLDGAAAVTTNTFTNVGVGTHSVLVRDANNCTATVSNIIVAPELKATAAVSAGLSCTTTGATIKVDITGGKSTFTYKVKVGTGSYGASTNVTGTTFNYPAPGAGNYTFEISDSNSPTSCKVEVSVTVNGITNPTVSATPVQIACNGGSTGEVTLAGSGGSLSYTYSFNNSPFSTTTKYTGLKAGIAYPYQVTDSNGCTSAIGSITLTEPTAVGGTISATEIKCATSGTTPAVVTISGFGGTGTYTYSFNGTSNFTTTNTYSTSTAGAVTAYVKDANGCQAGPYSVTIATLDQITGINLVDSGYDCSTTPPGGHVTLTAVKSGTLANISYKITAGPAGYNTASNTTGDFKSLTPGLYTFQATDSKTLCTFSISYDVKGTSDIVAGGSVLTTIKCNGGTGTIQFTVTGAKTSGYDYVIKNAGGTTIQQANNVAASTTTIAVTSAVVAGDYTITATDRLTKCKAVYTVTLTQPANALDVTATVPNINCNNDKAIITAVGFGGTTSYTYAVVIKGAVPGAAAYGTDPKLTVNTVNGTKVDWDVYIKDANGCTDFVSVKVLQDQTPSVTATLDNQCTGSGNKFRITANGTGGIAPLTYGINGATGAFGSDNFFDVVASATPYIVWVKDANGCTAQAAAITVYPQLTATTAIKELDCSTTNPDATITVTPNGGKSSYTYQVSTNNGTSYSNMATNVYTTSTAGTFLIKVTDANGCTFVTTTTILSISNPTVTANQINVSCNGGADGSVQLIGAGGSLTGGQNYQYSKYGIIYGSASSFTGLAAGDYDFFVKDSKGCVGKITVTITEPSKLIVSASATKFTCSTTNTKQAAVVTIAIPTTGTSPYEYSFNGGGYAAGRTLTVNDNGTDQVINYSVKDAKGCIASGALTLNKLNSPVILSVAPTAVTCLATTSSVTVSVTGGTGVAPLAYTIISPATATGNTTGASSGVFTGLAPDTYTFKVTDANGCYDTKSITVNPVTPIAIAGNKNNDAKCKGTSTGNGTFTISGIATPGNYSFTLTAGTLGTGTLTKSGNTLSLSNVAAGTYTVSVTDTATGCTNSTSIIIGEPTNVLDVTATATNINCNNDNAVITATATGGTTNYSYAVVKQGASAPATTAYGTNKVLTVDTNSGADMNWVVYVMDANGCTDTFAVALSTDPTPSVTAVLSNQCTGTGSGFTITATGTGGTGTLQYGINGVNGAFSTSNVFNVAAGTYTVWVKDANNCPASATPITVNPQLTAVAKVTKQLDCTATPNAAITVDITGGKSTYTYKVDPGTGTYGASIPVTGTQFVYTGASTAGTYNFEITDSNNPTACKVVVSATVNAITNPTVTATQVNITCFGANNGSVVLTGSGGSGNYTYSDALAGTYTTTASFTGLTPGSHTFYVKDSKLCSGSVTVIISEPTALVVSATSTGFTCSTTNTKVAGSVTINTPTTGTSPYQYSFNGGGYGSVQTLVVNDNGSNQTINYSVRDAKGCITNGSVVLNKLNSPKINTVAASAVTCLATSSTVTVTTTAGTGVGTLVYSIISPATATGNTTGASSGVFTGLAPDTYTFKVTDANGCYDTKSITVNPVTPIAVAVSKLSDVKCKGDTTGSARYTVSGFSSTGNYSVVVTTSPTGLPYTTSTSGDVITLTGLSIGDYTLSVVDNTTGCPANATITIVEPANVLSASYATVNANCNIGTSKVTITAAGGTTAYKYAFVQDGVTVTDADFGPSNIAYLNPTTNLNWDVYVRDANKCEVKLDVVIAKDNAPTVTASATGQCLGVGTYTITAVGTGTGTLQYSINGTSYQSGNTFTVTTAGTYNVWVKDANNCIAQTLTPVTVYPQLTISTKLDKNITCVVGSEAAQITLTVGGGNGPFTYTSSPNTGTFAANVFTTNTAGNYTFTVTDASGCSVTTTVPVQITAPVPPEFTVTAGPAILCNGDESGSLNIVIDPTKGLAPYTINVLNTTISRNYGTQTSGLAAGNYTVTVTDAKGCTHVENITIAQPSPILIDFDKKSLECVGAGVTKGEIIIRGVSGGTANYDYYVTGINGYSKQSLNNPGNTVVFEVVDFGLYQIRVVDENGCSAFINDILIAAPVNELGIVINTASTCSSTGGSATITVKTAFAGTGPYHFNIYRGPTPPQIWTADGVDGWQGETSTKESIYTGLTPGVTYTFIIYDENTKCYYYQVAPDAIPTNSTLSLDNIIPQNRTCTGVNDGNISFDIKSIYGAPVDVTYTIVEALSNVPTSITGTRTIPANGSVTVSNAGILPVGSYYILVQETSGGNSGCGKASANFNIKESPVLLSLTASATSIADCTNLGTISAQAKDGTGPYTYQVVASGASPVAADWVSANTFTRAGSVAGIVYDVYTKDAFGCIKSVPVTVYKYQDPTINMPAPICYNGTPFDITVTGTVDGTIVGGATYSVNGSVFQSSPTFRFNAAGSYVLVIKDGKGCTATKTYEVKPQLKLNIQLTKDLDCTPTPDATITLTASGGFGPTYSYEYSTNGGTSWTTLASNVHTTTATGNYLFRATDLGNTTTCRVIEPFTLDPITPIAFTVSSTNASCNTASDGTITAVVTGGVSPFTYQLEDGATIVRPYQTSNVFIGLPAGNTYVVRVKDAKDCTDTKPAIIIQPTALTASSTITTALVCTAGNAPSKAVVTVTPSGGTTPYQYSYDNGTSFSGTNTYETFAGITFDVIVKDANGCTFTITNGVNVPALNPPTDLTFATTVAVICGGKGTVDITGHTGGVGALQYEILSPIVRAKQGSTTFANLDPDTYVFQITDANGCTYSESYTVAPVTNITVAGQ</sequence>
<protein>
    <submittedName>
        <fullName evidence="2">SprB repeat-containing protein</fullName>
    </submittedName>
</protein>
<dbReference type="Proteomes" id="UP000317289">
    <property type="component" value="Unassembled WGS sequence"/>
</dbReference>
<accession>A0A521BWR2</accession>
<keyword evidence="1" id="KW-0472">Membrane</keyword>
<name>A0A521BWR2_9FLAO</name>
<dbReference type="Pfam" id="PF13573">
    <property type="entry name" value="SprB"/>
    <property type="match status" value="6"/>
</dbReference>
<evidence type="ECO:0000313" key="3">
    <source>
        <dbReference type="Proteomes" id="UP000317289"/>
    </source>
</evidence>
<evidence type="ECO:0000313" key="2">
    <source>
        <dbReference type="EMBL" id="SMO51619.1"/>
    </source>
</evidence>
<feature type="non-terminal residue" evidence="2">
    <location>
        <position position="4525"/>
    </location>
</feature>
<organism evidence="2 3">
    <name type="scientific">Flavobacterium resistens</name>
    <dbReference type="NCBI Taxonomy" id="443612"/>
    <lineage>
        <taxon>Bacteria</taxon>
        <taxon>Pseudomonadati</taxon>
        <taxon>Bacteroidota</taxon>
        <taxon>Flavobacteriia</taxon>
        <taxon>Flavobacteriales</taxon>
        <taxon>Flavobacteriaceae</taxon>
        <taxon>Flavobacterium</taxon>
    </lineage>
</organism>
<dbReference type="InterPro" id="IPR025667">
    <property type="entry name" value="SprB_repeat"/>
</dbReference>
<keyword evidence="1" id="KW-1133">Transmembrane helix</keyword>
<reference evidence="2 3" key="1">
    <citation type="submission" date="2017-05" db="EMBL/GenBank/DDBJ databases">
        <authorList>
            <person name="Varghese N."/>
            <person name="Submissions S."/>
        </authorList>
    </citation>
    <scope>NUCLEOTIDE SEQUENCE [LARGE SCALE GENOMIC DNA]</scope>
    <source>
        <strain evidence="2 3">DSM 19382</strain>
    </source>
</reference>
<feature type="transmembrane region" description="Helical" evidence="1">
    <location>
        <begin position="55"/>
        <end position="73"/>
    </location>
</feature>
<gene>
    <name evidence="2" type="ORF">SAMN06265349_1021</name>
</gene>
<evidence type="ECO:0000256" key="1">
    <source>
        <dbReference type="SAM" id="Phobius"/>
    </source>
</evidence>
<dbReference type="InterPro" id="IPR013783">
    <property type="entry name" value="Ig-like_fold"/>
</dbReference>
<proteinExistence type="predicted"/>
<dbReference type="RefSeq" id="WP_142449849.1">
    <property type="nucleotide sequence ID" value="NZ_FXTA01000002.1"/>
</dbReference>
<dbReference type="OrthoDB" id="607469at2"/>
<dbReference type="Gene3D" id="2.60.40.10">
    <property type="entry name" value="Immunoglobulins"/>
    <property type="match status" value="1"/>
</dbReference>